<dbReference type="Gene3D" id="3.40.50.620">
    <property type="entry name" value="HUPs"/>
    <property type="match status" value="1"/>
</dbReference>
<dbReference type="Pfam" id="PF00582">
    <property type="entry name" value="Usp"/>
    <property type="match status" value="1"/>
</dbReference>
<gene>
    <name evidence="4" type="ORF">ABUH87_15075</name>
</gene>
<dbReference type="InterPro" id="IPR014729">
    <property type="entry name" value="Rossmann-like_a/b/a_fold"/>
</dbReference>
<sequence>MMYKHVLVATDGSDVGQKGVDHGVDLARQLGAQVTVLTVTEPYPLYAGDAFGMVPSDTMMTNHGAAQDETANAILAAARESAKAAGVQAELVHVADAQPAEAILHAAQSRNCDLIVMGSHGRRGVGRLLLGSKAWEVVAHGHVPVLVVR</sequence>
<accession>A0ABV3RG11</accession>
<dbReference type="PANTHER" id="PTHR46268:SF15">
    <property type="entry name" value="UNIVERSAL STRESS PROTEIN HP_0031"/>
    <property type="match status" value="1"/>
</dbReference>
<evidence type="ECO:0000256" key="2">
    <source>
        <dbReference type="PIRNR" id="PIRNR006276"/>
    </source>
</evidence>
<reference evidence="4 5" key="1">
    <citation type="submission" date="2024-06" db="EMBL/GenBank/DDBJ databases">
        <title>Novosphingobium rhizovicinus M1R2S20.</title>
        <authorList>
            <person name="Sun J.-Q."/>
        </authorList>
    </citation>
    <scope>NUCLEOTIDE SEQUENCE [LARGE SCALE GENOMIC DNA]</scope>
    <source>
        <strain evidence="4 5">M1R2S20</strain>
    </source>
</reference>
<dbReference type="SUPFAM" id="SSF52402">
    <property type="entry name" value="Adenine nucleotide alpha hydrolases-like"/>
    <property type="match status" value="1"/>
</dbReference>
<dbReference type="CDD" id="cd00293">
    <property type="entry name" value="USP-like"/>
    <property type="match status" value="1"/>
</dbReference>
<evidence type="ECO:0000313" key="5">
    <source>
        <dbReference type="Proteomes" id="UP001556118"/>
    </source>
</evidence>
<evidence type="ECO:0000259" key="3">
    <source>
        <dbReference type="Pfam" id="PF00582"/>
    </source>
</evidence>
<feature type="domain" description="UspA" evidence="3">
    <location>
        <begin position="2"/>
        <end position="149"/>
    </location>
</feature>
<dbReference type="PRINTS" id="PR01438">
    <property type="entry name" value="UNVRSLSTRESS"/>
</dbReference>
<organism evidence="4 5">
    <name type="scientific">Novosphingobium rhizovicinum</name>
    <dbReference type="NCBI Taxonomy" id="3228928"/>
    <lineage>
        <taxon>Bacteria</taxon>
        <taxon>Pseudomonadati</taxon>
        <taxon>Pseudomonadota</taxon>
        <taxon>Alphaproteobacteria</taxon>
        <taxon>Sphingomonadales</taxon>
        <taxon>Sphingomonadaceae</taxon>
        <taxon>Novosphingobium</taxon>
    </lineage>
</organism>
<comment type="caution">
    <text evidence="4">The sequence shown here is derived from an EMBL/GenBank/DDBJ whole genome shotgun (WGS) entry which is preliminary data.</text>
</comment>
<dbReference type="PIRSF" id="PIRSF006276">
    <property type="entry name" value="UspA"/>
    <property type="match status" value="1"/>
</dbReference>
<keyword evidence="2" id="KW-0963">Cytoplasm</keyword>
<dbReference type="InterPro" id="IPR006016">
    <property type="entry name" value="UspA"/>
</dbReference>
<name>A0ABV3RG11_9SPHN</name>
<dbReference type="EMBL" id="JBFNXR010000052">
    <property type="protein sequence ID" value="MEW9856460.1"/>
    <property type="molecule type" value="Genomic_DNA"/>
</dbReference>
<dbReference type="InterPro" id="IPR006015">
    <property type="entry name" value="Universal_stress_UspA"/>
</dbReference>
<dbReference type="PANTHER" id="PTHR46268">
    <property type="entry name" value="STRESS RESPONSE PROTEIN NHAX"/>
    <property type="match status" value="1"/>
</dbReference>
<dbReference type="Proteomes" id="UP001556118">
    <property type="component" value="Unassembled WGS sequence"/>
</dbReference>
<comment type="subcellular location">
    <subcellularLocation>
        <location evidence="2">Cytoplasm</location>
    </subcellularLocation>
</comment>
<evidence type="ECO:0000313" key="4">
    <source>
        <dbReference type="EMBL" id="MEW9856460.1"/>
    </source>
</evidence>
<dbReference type="RefSeq" id="WP_367774910.1">
    <property type="nucleotide sequence ID" value="NZ_JBFNXR010000052.1"/>
</dbReference>
<proteinExistence type="inferred from homology"/>
<keyword evidence="5" id="KW-1185">Reference proteome</keyword>
<evidence type="ECO:0000256" key="1">
    <source>
        <dbReference type="ARBA" id="ARBA00008791"/>
    </source>
</evidence>
<comment type="similarity">
    <text evidence="1 2">Belongs to the universal stress protein A family.</text>
</comment>
<protein>
    <recommendedName>
        <fullName evidence="2">Universal stress protein</fullName>
    </recommendedName>
</protein>